<dbReference type="PROSITE" id="PS51160">
    <property type="entry name" value="ACYLPHOSPHATASE_3"/>
    <property type="match status" value="1"/>
</dbReference>
<dbReference type="InterPro" id="IPR001792">
    <property type="entry name" value="Acylphosphatase-like_dom"/>
</dbReference>
<evidence type="ECO:0000256" key="6">
    <source>
        <dbReference type="ARBA" id="ARBA00022833"/>
    </source>
</evidence>
<evidence type="ECO:0000256" key="7">
    <source>
        <dbReference type="ARBA" id="ARBA00048220"/>
    </source>
</evidence>
<evidence type="ECO:0000256" key="3">
    <source>
        <dbReference type="ARBA" id="ARBA00022598"/>
    </source>
</evidence>
<reference evidence="10" key="1">
    <citation type="submission" date="2018-06" db="EMBL/GenBank/DDBJ databases">
        <authorList>
            <person name="Zhirakovskaya E."/>
        </authorList>
    </citation>
    <scope>NUCLEOTIDE SEQUENCE</scope>
</reference>
<dbReference type="InterPro" id="IPR004421">
    <property type="entry name" value="Carbamoyltransferase_HypF"/>
</dbReference>
<dbReference type="Gene3D" id="3.30.420.40">
    <property type="match status" value="1"/>
</dbReference>
<dbReference type="GO" id="GO:0003725">
    <property type="term" value="F:double-stranded RNA binding"/>
    <property type="evidence" value="ECO:0007669"/>
    <property type="project" value="InterPro"/>
</dbReference>
<evidence type="ECO:0000256" key="1">
    <source>
        <dbReference type="ARBA" id="ARBA00004711"/>
    </source>
</evidence>
<dbReference type="PROSITE" id="PS51163">
    <property type="entry name" value="YRDC"/>
    <property type="match status" value="1"/>
</dbReference>
<dbReference type="AlphaFoldDB" id="A0A3B0WWD3"/>
<evidence type="ECO:0000256" key="2">
    <source>
        <dbReference type="ARBA" id="ARBA00008097"/>
    </source>
</evidence>
<dbReference type="Pfam" id="PF01300">
    <property type="entry name" value="Sua5_yciO_yrdC"/>
    <property type="match status" value="1"/>
</dbReference>
<dbReference type="InterPro" id="IPR041440">
    <property type="entry name" value="HypF_C"/>
</dbReference>
<dbReference type="InterPro" id="IPR017968">
    <property type="entry name" value="Acylphosphatase_CS"/>
</dbReference>
<sequence>MTLAIRNQVVRIRGTVQGVGFRPTVYRLATECRLTGEVLNDSEGVLIRLSGSADTLQTFLQKLKSEAPPLSKIDAIEVQHINSNDWQYNDFSISPSDHSPGCTEVAADAASCQACLDEIFNPQERRFFYPFANCTHCGPRLSIIQAIPYDRSNTTMQSFALCKACRAEYQNPLDRRFHAQPVACHQCGPELAIHNSNTINENNLTENHNTAEENSFQYLQQINQALLDGRIIAIKGLGGFHLCCDARNHKSVSLLRERKQRYAKPFALMTHNLNTIAQYCHLSALEKETLQSSAAPIVLLKEKQSNKNVPALSSAIAPGSNLLGFMLPYTPLHSIISHQFGHPLVMSSGNISGEPQIIDNQQAIENLSDIADLIVYHNRDIASRIDDSVVRCIAGKARLVRRARGYAPRSVILPEGFEKADSILAFGAQLKSTFCLVQQGSAILSQHQGDLESLSTFDDYEKNISLYKSLFQFSPQHLAHDKHPEYLSTKLAKQYADKNNLTLTGVQHHHAHIASAMAENQLPADHAKVLGIALDGLGFGEDNTLWGGEFLLADYCDFKRIASFTPIAMPGASKAIEQPWRNALAHILNSMSWDTFIREYAETDIAKLFNTLPVAVLLTMLRKGLHCPKVSSAGRLFDAVAATIGLSAEHVQFEGQAAIELEMLVDSNALLAGQVNQPYTFTIEQHQNNPLRINAGSIWPSLLNDIRQGVSNCEIATRFHAGLINALVDVVERLCREYSFKDVVLSGGCLQNAVLLEALDQQLGKRHLNCLSHALVPANDGGIALGQAVVCAAKAMKQKNKI</sequence>
<dbReference type="InterPro" id="IPR011125">
    <property type="entry name" value="Znf_HypF"/>
</dbReference>
<dbReference type="Gene3D" id="3.90.870.50">
    <property type="match status" value="1"/>
</dbReference>
<evidence type="ECO:0000259" key="8">
    <source>
        <dbReference type="PROSITE" id="PS51160"/>
    </source>
</evidence>
<dbReference type="Gene3D" id="3.30.110.120">
    <property type="match status" value="1"/>
</dbReference>
<comment type="similarity">
    <text evidence="2">Belongs to the carbamoyltransferase HypF family.</text>
</comment>
<dbReference type="UniPathway" id="UPA00335"/>
<keyword evidence="4" id="KW-0479">Metal-binding</keyword>
<dbReference type="EMBL" id="UOFG01000097">
    <property type="protein sequence ID" value="VAW59791.1"/>
    <property type="molecule type" value="Genomic_DNA"/>
</dbReference>
<protein>
    <submittedName>
        <fullName evidence="10">[NiFe] hydrogenase metallocenter assembly protein HypF</fullName>
    </submittedName>
</protein>
<dbReference type="PROSITE" id="PS00150">
    <property type="entry name" value="ACYLPHOSPHATASE_1"/>
    <property type="match status" value="1"/>
</dbReference>
<dbReference type="GO" id="GO:0051604">
    <property type="term" value="P:protein maturation"/>
    <property type="evidence" value="ECO:0007669"/>
    <property type="project" value="TreeGrafter"/>
</dbReference>
<dbReference type="InterPro" id="IPR017945">
    <property type="entry name" value="DHBP_synth_RibB-like_a/b_dom"/>
</dbReference>
<gene>
    <name evidence="10" type="ORF">MNBD_GAMMA11-535</name>
</gene>
<dbReference type="PANTHER" id="PTHR42959">
    <property type="entry name" value="CARBAMOYLTRANSFERASE"/>
    <property type="match status" value="1"/>
</dbReference>
<proteinExistence type="inferred from homology"/>
<dbReference type="PIRSF" id="PIRSF006256">
    <property type="entry name" value="CMPcnvr_hdrg_mat"/>
    <property type="match status" value="1"/>
</dbReference>
<dbReference type="InterPro" id="IPR036046">
    <property type="entry name" value="Acylphosphatase-like_dom_sf"/>
</dbReference>
<dbReference type="Pfam" id="PF22521">
    <property type="entry name" value="HypF_C_2"/>
    <property type="match status" value="1"/>
</dbReference>
<keyword evidence="5" id="KW-0863">Zinc-finger</keyword>
<dbReference type="Gene3D" id="3.30.420.360">
    <property type="match status" value="1"/>
</dbReference>
<dbReference type="NCBIfam" id="TIGR00143">
    <property type="entry name" value="hypF"/>
    <property type="match status" value="1"/>
</dbReference>
<comment type="catalytic activity">
    <reaction evidence="7">
        <text>C-terminal L-cysteinyl-[HypE protein] + carbamoyl phosphate + ATP + H2O = C-terminal S-carboxamide-L-cysteinyl-[HypE protein] + AMP + phosphate + diphosphate + H(+)</text>
        <dbReference type="Rhea" id="RHEA:55636"/>
        <dbReference type="Rhea" id="RHEA-COMP:14247"/>
        <dbReference type="Rhea" id="RHEA-COMP:14392"/>
        <dbReference type="ChEBI" id="CHEBI:15377"/>
        <dbReference type="ChEBI" id="CHEBI:15378"/>
        <dbReference type="ChEBI" id="CHEBI:30616"/>
        <dbReference type="ChEBI" id="CHEBI:33019"/>
        <dbReference type="ChEBI" id="CHEBI:43474"/>
        <dbReference type="ChEBI" id="CHEBI:58228"/>
        <dbReference type="ChEBI" id="CHEBI:76913"/>
        <dbReference type="ChEBI" id="CHEBI:139126"/>
        <dbReference type="ChEBI" id="CHEBI:456215"/>
    </reaction>
</comment>
<keyword evidence="3" id="KW-0436">Ligase</keyword>
<dbReference type="Pfam" id="PF07503">
    <property type="entry name" value="zf-HYPF"/>
    <property type="match status" value="2"/>
</dbReference>
<accession>A0A3B0WWD3</accession>
<dbReference type="GO" id="GO:0016874">
    <property type="term" value="F:ligase activity"/>
    <property type="evidence" value="ECO:0007669"/>
    <property type="project" value="UniProtKB-KW"/>
</dbReference>
<name>A0A3B0WWD3_9ZZZZ</name>
<feature type="domain" description="Acylphosphatase-like" evidence="8">
    <location>
        <begin position="7"/>
        <end position="95"/>
    </location>
</feature>
<feature type="domain" description="YrdC-like" evidence="9">
    <location>
        <begin position="216"/>
        <end position="405"/>
    </location>
</feature>
<comment type="pathway">
    <text evidence="1">Protein modification; [NiFe] hydrogenase maturation.</text>
</comment>
<dbReference type="Pfam" id="PF17788">
    <property type="entry name" value="HypF_C"/>
    <property type="match status" value="1"/>
</dbReference>
<evidence type="ECO:0000256" key="4">
    <source>
        <dbReference type="ARBA" id="ARBA00022723"/>
    </source>
</evidence>
<evidence type="ECO:0000256" key="5">
    <source>
        <dbReference type="ARBA" id="ARBA00022771"/>
    </source>
</evidence>
<dbReference type="InterPro" id="IPR006070">
    <property type="entry name" value="Sua5-like_dom"/>
</dbReference>
<dbReference type="GO" id="GO:0016743">
    <property type="term" value="F:carboxyl- or carbamoyltransferase activity"/>
    <property type="evidence" value="ECO:0007669"/>
    <property type="project" value="InterPro"/>
</dbReference>
<dbReference type="PANTHER" id="PTHR42959:SF1">
    <property type="entry name" value="CARBAMOYLTRANSFERASE HYPF"/>
    <property type="match status" value="1"/>
</dbReference>
<dbReference type="SUPFAM" id="SSF55821">
    <property type="entry name" value="YrdC/RibB"/>
    <property type="match status" value="1"/>
</dbReference>
<dbReference type="SUPFAM" id="SSF54975">
    <property type="entry name" value="Acylphosphatase/BLUF domain-like"/>
    <property type="match status" value="1"/>
</dbReference>
<evidence type="ECO:0000313" key="10">
    <source>
        <dbReference type="EMBL" id="VAW59791.1"/>
    </source>
</evidence>
<dbReference type="InterPro" id="IPR055128">
    <property type="entry name" value="HypF_C_2"/>
</dbReference>
<keyword evidence="6" id="KW-0862">Zinc</keyword>
<dbReference type="Pfam" id="PF00708">
    <property type="entry name" value="Acylphosphatase"/>
    <property type="match status" value="1"/>
</dbReference>
<evidence type="ECO:0000259" key="9">
    <source>
        <dbReference type="PROSITE" id="PS51163"/>
    </source>
</evidence>
<dbReference type="InterPro" id="IPR051060">
    <property type="entry name" value="Carbamoyltrans_HypF-like"/>
</dbReference>
<dbReference type="GO" id="GO:0008270">
    <property type="term" value="F:zinc ion binding"/>
    <property type="evidence" value="ECO:0007669"/>
    <property type="project" value="UniProtKB-KW"/>
</dbReference>
<organism evidence="10">
    <name type="scientific">hydrothermal vent metagenome</name>
    <dbReference type="NCBI Taxonomy" id="652676"/>
    <lineage>
        <taxon>unclassified sequences</taxon>
        <taxon>metagenomes</taxon>
        <taxon>ecological metagenomes</taxon>
    </lineage>
</organism>